<evidence type="ECO:0000256" key="1">
    <source>
        <dbReference type="SAM" id="MobiDB-lite"/>
    </source>
</evidence>
<feature type="compositionally biased region" description="Basic and acidic residues" evidence="1">
    <location>
        <begin position="128"/>
        <end position="137"/>
    </location>
</feature>
<accession>A0A1H9WBI5</accession>
<dbReference type="Proteomes" id="UP000182841">
    <property type="component" value="Unassembled WGS sequence"/>
</dbReference>
<feature type="transmembrane region" description="Helical" evidence="2">
    <location>
        <begin position="20"/>
        <end position="41"/>
    </location>
</feature>
<organism evidence="3 4">
    <name type="scientific">Streptomyces qinglanensis</name>
    <dbReference type="NCBI Taxonomy" id="943816"/>
    <lineage>
        <taxon>Bacteria</taxon>
        <taxon>Bacillati</taxon>
        <taxon>Actinomycetota</taxon>
        <taxon>Actinomycetes</taxon>
        <taxon>Kitasatosporales</taxon>
        <taxon>Streptomycetaceae</taxon>
        <taxon>Streptomyces</taxon>
    </lineage>
</organism>
<sequence length="166" mass="17552">MYAKPRLPDPVRTAAVRAVIVAALTLVQLMVAFFCSLAAVWLAFPMVLSTIGSTVVATWAVLDVWITRQVWVQRHGVLSEPSSAARRRALADRHRTAGTGTERGGAEAPGAAPGVSRAGSVPHPTRHPAAEERERPAGRPAPVAARAARPDRRTDPGRAGGTSVSR</sequence>
<feature type="transmembrane region" description="Helical" evidence="2">
    <location>
        <begin position="47"/>
        <end position="66"/>
    </location>
</feature>
<keyword evidence="2" id="KW-0812">Transmembrane</keyword>
<evidence type="ECO:0000256" key="2">
    <source>
        <dbReference type="SAM" id="Phobius"/>
    </source>
</evidence>
<proteinExistence type="predicted"/>
<keyword evidence="4" id="KW-1185">Reference proteome</keyword>
<evidence type="ECO:0000313" key="4">
    <source>
        <dbReference type="Proteomes" id="UP000182841"/>
    </source>
</evidence>
<gene>
    <name evidence="3" type="ORF">SAMN05421870_116132</name>
</gene>
<reference evidence="4" key="1">
    <citation type="submission" date="2016-10" db="EMBL/GenBank/DDBJ databases">
        <authorList>
            <person name="Varghese N."/>
            <person name="Submissions S."/>
        </authorList>
    </citation>
    <scope>NUCLEOTIDE SEQUENCE [LARGE SCALE GENOMIC DNA]</scope>
    <source>
        <strain evidence="4">CGMCC 4.6825</strain>
    </source>
</reference>
<feature type="region of interest" description="Disordered" evidence="1">
    <location>
        <begin position="79"/>
        <end position="166"/>
    </location>
</feature>
<protein>
    <submittedName>
        <fullName evidence="3">Uncharacterized protein</fullName>
    </submittedName>
</protein>
<feature type="compositionally biased region" description="Low complexity" evidence="1">
    <location>
        <begin position="138"/>
        <end position="147"/>
    </location>
</feature>
<keyword evidence="2" id="KW-1133">Transmembrane helix</keyword>
<dbReference type="AlphaFoldDB" id="A0A1H9WBI5"/>
<name>A0A1H9WBI5_9ACTN</name>
<evidence type="ECO:0000313" key="3">
    <source>
        <dbReference type="EMBL" id="SES31268.1"/>
    </source>
</evidence>
<dbReference type="EMBL" id="FOGO01000016">
    <property type="protein sequence ID" value="SES31268.1"/>
    <property type="molecule type" value="Genomic_DNA"/>
</dbReference>
<keyword evidence="2" id="KW-0472">Membrane</keyword>